<dbReference type="RefSeq" id="WP_169660221.1">
    <property type="nucleotide sequence ID" value="NZ_JABANE010000128.1"/>
</dbReference>
<keyword evidence="2" id="KW-1185">Reference proteome</keyword>
<organism evidence="1 2">
    <name type="scientific">Flammeovirga aprica JL-4</name>
    <dbReference type="NCBI Taxonomy" id="694437"/>
    <lineage>
        <taxon>Bacteria</taxon>
        <taxon>Pseudomonadati</taxon>
        <taxon>Bacteroidota</taxon>
        <taxon>Cytophagia</taxon>
        <taxon>Cytophagales</taxon>
        <taxon>Flammeovirgaceae</taxon>
        <taxon>Flammeovirga</taxon>
    </lineage>
</organism>
<sequence length="207" mass="24585">MHLKKIFIFILFISCTDHGEREIDYDQVEFLPFEHQELIPTLVVDSLDKTIDLYNLIWTVMKKYDHIAPNDYLRIHYNDSIYYTNNYANFCFSTSICCPKTSQFYKIINWTPNTLDEILFHFNSVDKEKQHRKIIEISFDKNTNLDSTLQLLKTLEKEFSSGRLKGYPYTAELIPSWINSYKHDNNNSSYELIYDSIGTRSYILNTP</sequence>
<dbReference type="AlphaFoldDB" id="A0A7X9S0C3"/>
<evidence type="ECO:0000313" key="2">
    <source>
        <dbReference type="Proteomes" id="UP000576082"/>
    </source>
</evidence>
<protein>
    <submittedName>
        <fullName evidence="1">Uncharacterized protein</fullName>
    </submittedName>
</protein>
<proteinExistence type="predicted"/>
<dbReference type="Proteomes" id="UP000576082">
    <property type="component" value="Unassembled WGS sequence"/>
</dbReference>
<accession>A0A7X9S0C3</accession>
<evidence type="ECO:0000313" key="1">
    <source>
        <dbReference type="EMBL" id="NME72023.1"/>
    </source>
</evidence>
<gene>
    <name evidence="1" type="ORF">HHU12_28925</name>
</gene>
<reference evidence="1 2" key="1">
    <citation type="submission" date="2020-04" db="EMBL/GenBank/DDBJ databases">
        <title>Flammeovirga sp. SR4, a novel species isolated from seawater.</title>
        <authorList>
            <person name="Wang X."/>
        </authorList>
    </citation>
    <scope>NUCLEOTIDE SEQUENCE [LARGE SCALE GENOMIC DNA]</scope>
    <source>
        <strain evidence="1 2">ATCC 23126</strain>
    </source>
</reference>
<name>A0A7X9S0C3_9BACT</name>
<comment type="caution">
    <text evidence="1">The sequence shown here is derived from an EMBL/GenBank/DDBJ whole genome shotgun (WGS) entry which is preliminary data.</text>
</comment>
<dbReference type="EMBL" id="JABANE010000128">
    <property type="protein sequence ID" value="NME72023.1"/>
    <property type="molecule type" value="Genomic_DNA"/>
</dbReference>